<dbReference type="GO" id="GO:0006897">
    <property type="term" value="P:endocytosis"/>
    <property type="evidence" value="ECO:0007669"/>
    <property type="project" value="TreeGrafter"/>
</dbReference>
<dbReference type="Pfam" id="PF00613">
    <property type="entry name" value="PI3Ka"/>
    <property type="match status" value="1"/>
</dbReference>
<dbReference type="PANTHER" id="PTHR10048:SF7">
    <property type="entry name" value="PHOSPHATIDYLINOSITOL 3-KINASE CATALYTIC SUBUNIT TYPE 3"/>
    <property type="match status" value="1"/>
</dbReference>
<evidence type="ECO:0000313" key="6">
    <source>
        <dbReference type="Proteomes" id="UP000078046"/>
    </source>
</evidence>
<dbReference type="SUPFAM" id="SSF56112">
    <property type="entry name" value="Protein kinase-like (PK-like)"/>
    <property type="match status" value="1"/>
</dbReference>
<evidence type="ECO:0000259" key="4">
    <source>
        <dbReference type="PROSITE" id="PS51545"/>
    </source>
</evidence>
<evidence type="ECO:0000256" key="2">
    <source>
        <dbReference type="ARBA" id="ARBA00022777"/>
    </source>
</evidence>
<dbReference type="GO" id="GO:0048015">
    <property type="term" value="P:phosphatidylinositol-mediated signaling"/>
    <property type="evidence" value="ECO:0007669"/>
    <property type="project" value="TreeGrafter"/>
</dbReference>
<keyword evidence="1" id="KW-0808">Transferase</keyword>
<comment type="caution">
    <text evidence="5">The sequence shown here is derived from an EMBL/GenBank/DDBJ whole genome shotgun (WGS) entry which is preliminary data.</text>
</comment>
<evidence type="ECO:0000256" key="1">
    <source>
        <dbReference type="ARBA" id="ARBA00022679"/>
    </source>
</evidence>
<dbReference type="GO" id="GO:0034271">
    <property type="term" value="C:phosphatidylinositol 3-kinase complex, class III, type I"/>
    <property type="evidence" value="ECO:0007669"/>
    <property type="project" value="TreeGrafter"/>
</dbReference>
<dbReference type="Gene3D" id="3.30.1010.10">
    <property type="entry name" value="Phosphatidylinositol 3-kinase Catalytic Subunit, Chain A, domain 4"/>
    <property type="match status" value="1"/>
</dbReference>
<dbReference type="EMBL" id="LWCA01000371">
    <property type="protein sequence ID" value="OAF68894.1"/>
    <property type="molecule type" value="Genomic_DNA"/>
</dbReference>
<dbReference type="GO" id="GO:0000407">
    <property type="term" value="C:phagophore assembly site"/>
    <property type="evidence" value="ECO:0007669"/>
    <property type="project" value="TreeGrafter"/>
</dbReference>
<dbReference type="Pfam" id="PF00454">
    <property type="entry name" value="PI3_PI4_kinase"/>
    <property type="match status" value="1"/>
</dbReference>
<dbReference type="GO" id="GO:0016303">
    <property type="term" value="F:1-phosphatidylinositol-3-kinase activity"/>
    <property type="evidence" value="ECO:0007669"/>
    <property type="project" value="TreeGrafter"/>
</dbReference>
<dbReference type="InterPro" id="IPR001263">
    <property type="entry name" value="PI3K_accessory_dom"/>
</dbReference>
<dbReference type="InterPro" id="IPR016024">
    <property type="entry name" value="ARM-type_fold"/>
</dbReference>
<dbReference type="PANTHER" id="PTHR10048">
    <property type="entry name" value="PHOSPHATIDYLINOSITOL KINASE"/>
    <property type="match status" value="1"/>
</dbReference>
<dbReference type="GO" id="GO:0005777">
    <property type="term" value="C:peroxisome"/>
    <property type="evidence" value="ECO:0007669"/>
    <property type="project" value="TreeGrafter"/>
</dbReference>
<keyword evidence="2" id="KW-0418">Kinase</keyword>
<dbReference type="PROSITE" id="PS51545">
    <property type="entry name" value="PIK_HELICAL"/>
    <property type="match status" value="1"/>
</dbReference>
<evidence type="ECO:0000313" key="5">
    <source>
        <dbReference type="EMBL" id="OAF68894.1"/>
    </source>
</evidence>
<dbReference type="PROSITE" id="PS50290">
    <property type="entry name" value="PI3_4_KINASE_3"/>
    <property type="match status" value="1"/>
</dbReference>
<dbReference type="GO" id="GO:0005768">
    <property type="term" value="C:endosome"/>
    <property type="evidence" value="ECO:0007669"/>
    <property type="project" value="TreeGrafter"/>
</dbReference>
<organism evidence="5 6">
    <name type="scientific">Intoshia linei</name>
    <dbReference type="NCBI Taxonomy" id="1819745"/>
    <lineage>
        <taxon>Eukaryota</taxon>
        <taxon>Metazoa</taxon>
        <taxon>Spiralia</taxon>
        <taxon>Lophotrochozoa</taxon>
        <taxon>Mesozoa</taxon>
        <taxon>Orthonectida</taxon>
        <taxon>Rhopaluridae</taxon>
        <taxon>Intoshia</taxon>
    </lineage>
</organism>
<dbReference type="Gene3D" id="1.25.40.70">
    <property type="entry name" value="Phosphatidylinositol 3-kinase, accessory domain (PIK)"/>
    <property type="match status" value="1"/>
</dbReference>
<dbReference type="InterPro" id="IPR042236">
    <property type="entry name" value="PI3K_accessory_sf"/>
</dbReference>
<feature type="domain" description="PIK helical" evidence="4">
    <location>
        <begin position="1"/>
        <end position="177"/>
    </location>
</feature>
<gene>
    <name evidence="5" type="ORF">A3Q56_03353</name>
</gene>
<proteinExistence type="predicted"/>
<dbReference type="InterPro" id="IPR015433">
    <property type="entry name" value="PI3/4_kinase"/>
</dbReference>
<dbReference type="AlphaFoldDB" id="A0A177B649"/>
<dbReference type="InterPro" id="IPR000403">
    <property type="entry name" value="PI3/4_kinase_cat_dom"/>
</dbReference>
<sequence>MLEIWEPPNYSEVLLLLGPSGKLPQLRQYAINRLNEVSDEILLLILLPLVQALRYEDFSKLPNFNNIEKNEAINDIKNDNFEISDIFSLDCSKDPQRLLDYDATMNKRASLSEEEINEQDKCEILPKKDELLVEFLIRRSAKNIQLCNYFYWYVAVEWSDLSKNNPYSKSFEIFQTVLNLFRKLLRLNNLYFTINLQAIALQIPLDNALKRVLRKLNKRKKLNVLHAILSDEEYLQYDLSKFPHLTPLLLDPTIICDGIILSETKIFSSSLAPIYITFTTRNKKTYPLIFKSGDDLRQDQLILQIIALIDLLLLQVNLDCKLTPYKVLATDTEHGYVEYIKSMAVADIIQKYGFLFKYDP</sequence>
<dbReference type="GO" id="GO:0000045">
    <property type="term" value="P:autophagosome assembly"/>
    <property type="evidence" value="ECO:0007669"/>
    <property type="project" value="TreeGrafter"/>
</dbReference>
<dbReference type="GO" id="GO:0034272">
    <property type="term" value="C:phosphatidylinositol 3-kinase complex, class III, type II"/>
    <property type="evidence" value="ECO:0007669"/>
    <property type="project" value="TreeGrafter"/>
</dbReference>
<evidence type="ECO:0000259" key="3">
    <source>
        <dbReference type="PROSITE" id="PS50290"/>
    </source>
</evidence>
<protein>
    <recommendedName>
        <fullName evidence="7">PI3K/PI4K catalytic domain-containing protein</fullName>
    </recommendedName>
</protein>
<name>A0A177B649_9BILA</name>
<dbReference type="InterPro" id="IPR018936">
    <property type="entry name" value="PI3/4_kinase_CS"/>
</dbReference>
<reference evidence="5 6" key="1">
    <citation type="submission" date="2016-04" db="EMBL/GenBank/DDBJ databases">
        <title>The genome of Intoshia linei affirms orthonectids as highly simplified spiralians.</title>
        <authorList>
            <person name="Mikhailov K.V."/>
            <person name="Slusarev G.S."/>
            <person name="Nikitin M.A."/>
            <person name="Logacheva M.D."/>
            <person name="Penin A."/>
            <person name="Aleoshin V."/>
            <person name="Panchin Y.V."/>
        </authorList>
    </citation>
    <scope>NUCLEOTIDE SEQUENCE [LARGE SCALE GENOMIC DNA]</scope>
    <source>
        <strain evidence="5">Intl2013</strain>
        <tissue evidence="5">Whole animal</tissue>
    </source>
</reference>
<dbReference type="OrthoDB" id="67688at2759"/>
<feature type="domain" description="PI3K/PI4K catalytic" evidence="3">
    <location>
        <begin position="260"/>
        <end position="360"/>
    </location>
</feature>
<accession>A0A177B649</accession>
<evidence type="ECO:0008006" key="7">
    <source>
        <dbReference type="Google" id="ProtNLM"/>
    </source>
</evidence>
<dbReference type="Proteomes" id="UP000078046">
    <property type="component" value="Unassembled WGS sequence"/>
</dbReference>
<keyword evidence="6" id="KW-1185">Reference proteome</keyword>
<dbReference type="PROSITE" id="PS00915">
    <property type="entry name" value="PI3_4_KINASE_1"/>
    <property type="match status" value="1"/>
</dbReference>
<dbReference type="InterPro" id="IPR011009">
    <property type="entry name" value="Kinase-like_dom_sf"/>
</dbReference>
<dbReference type="SUPFAM" id="SSF48371">
    <property type="entry name" value="ARM repeat"/>
    <property type="match status" value="1"/>
</dbReference>